<evidence type="ECO:0000256" key="2">
    <source>
        <dbReference type="ARBA" id="ARBA00022448"/>
    </source>
</evidence>
<dbReference type="PROSITE" id="PS50903">
    <property type="entry name" value="RUBREDOXIN_LIKE"/>
    <property type="match status" value="1"/>
</dbReference>
<organism evidence="9 11">
    <name type="scientific">Anaerotruncus colihominis</name>
    <dbReference type="NCBI Taxonomy" id="169435"/>
    <lineage>
        <taxon>Bacteria</taxon>
        <taxon>Bacillati</taxon>
        <taxon>Bacillota</taxon>
        <taxon>Clostridia</taxon>
        <taxon>Eubacteriales</taxon>
        <taxon>Oscillospiraceae</taxon>
        <taxon>Anaerotruncus</taxon>
    </lineage>
</organism>
<dbReference type="GO" id="GO:0043448">
    <property type="term" value="P:alkane catabolic process"/>
    <property type="evidence" value="ECO:0007669"/>
    <property type="project" value="TreeGrafter"/>
</dbReference>
<feature type="domain" description="Rubredoxin-like" evidence="8">
    <location>
        <begin position="1"/>
        <end position="52"/>
    </location>
</feature>
<evidence type="ECO:0000313" key="10">
    <source>
        <dbReference type="EMBL" id="NDO38526.1"/>
    </source>
</evidence>
<dbReference type="Proteomes" id="UP000446348">
    <property type="component" value="Unassembled WGS sequence"/>
</dbReference>
<dbReference type="InterPro" id="IPR024934">
    <property type="entry name" value="Rubredoxin-like_dom"/>
</dbReference>
<feature type="binding site" evidence="7">
    <location>
        <position position="39"/>
    </location>
    <ligand>
        <name>Fe cation</name>
        <dbReference type="ChEBI" id="CHEBI:24875"/>
    </ligand>
</feature>
<dbReference type="Gene3D" id="2.20.28.10">
    <property type="match status" value="1"/>
</dbReference>
<evidence type="ECO:0000259" key="8">
    <source>
        <dbReference type="PROSITE" id="PS50903"/>
    </source>
</evidence>
<evidence type="ECO:0000313" key="11">
    <source>
        <dbReference type="Proteomes" id="UP000446348"/>
    </source>
</evidence>
<evidence type="ECO:0000256" key="1">
    <source>
        <dbReference type="ARBA" id="ARBA00005337"/>
    </source>
</evidence>
<dbReference type="SUPFAM" id="SSF57802">
    <property type="entry name" value="Rubredoxin-like"/>
    <property type="match status" value="1"/>
</dbReference>
<proteinExistence type="inferred from homology"/>
<comment type="cofactor">
    <cofactor evidence="6 7">
        <name>Fe(3+)</name>
        <dbReference type="ChEBI" id="CHEBI:29034"/>
    </cofactor>
    <text evidence="6 7">Binds 1 Fe(3+) ion per subunit.</text>
</comment>
<dbReference type="Pfam" id="PF00301">
    <property type="entry name" value="Rubredoxin"/>
    <property type="match status" value="1"/>
</dbReference>
<dbReference type="AlphaFoldDB" id="A0A845RFS9"/>
<name>A0A845RFS9_9FIRM</name>
<evidence type="ECO:0000256" key="5">
    <source>
        <dbReference type="ARBA" id="ARBA00023004"/>
    </source>
</evidence>
<dbReference type="EMBL" id="VIQT01000009">
    <property type="protein sequence ID" value="NDO38526.1"/>
    <property type="molecule type" value="Genomic_DNA"/>
</dbReference>
<keyword evidence="3 6" id="KW-0479">Metal-binding</keyword>
<dbReference type="InterPro" id="IPR024935">
    <property type="entry name" value="Rubredoxin_dom"/>
</dbReference>
<keyword evidence="2 6" id="KW-0813">Transport</keyword>
<dbReference type="PIRSF" id="PIRSF000071">
    <property type="entry name" value="Rubredoxin"/>
    <property type="match status" value="1"/>
</dbReference>
<dbReference type="PANTHER" id="PTHR47627">
    <property type="entry name" value="RUBREDOXIN"/>
    <property type="match status" value="1"/>
</dbReference>
<dbReference type="RefSeq" id="WP_160208323.1">
    <property type="nucleotide sequence ID" value="NZ_CAMUSJ010000057.1"/>
</dbReference>
<keyword evidence="5 6" id="KW-0408">Iron</keyword>
<feature type="binding site" evidence="7">
    <location>
        <position position="42"/>
    </location>
    <ligand>
        <name>Fe cation</name>
        <dbReference type="ChEBI" id="CHEBI:24875"/>
    </ligand>
</feature>
<dbReference type="Proteomes" id="UP000462501">
    <property type="component" value="Unassembled WGS sequence"/>
</dbReference>
<sequence>MKKYVCTICGFVYDEEKGLPDEGIAPGTKWEDIPDDFVCPECGVGKDMFEVQG</sequence>
<dbReference type="GO" id="GO:0005506">
    <property type="term" value="F:iron ion binding"/>
    <property type="evidence" value="ECO:0007669"/>
    <property type="project" value="InterPro"/>
</dbReference>
<dbReference type="FunFam" id="2.20.28.10:FF:000001">
    <property type="entry name" value="Rubredoxin"/>
    <property type="match status" value="1"/>
</dbReference>
<evidence type="ECO:0000256" key="4">
    <source>
        <dbReference type="ARBA" id="ARBA00022982"/>
    </source>
</evidence>
<dbReference type="PRINTS" id="PR00163">
    <property type="entry name" value="RUBREDOXIN"/>
</dbReference>
<dbReference type="InterPro" id="IPR024922">
    <property type="entry name" value="Rubredoxin"/>
</dbReference>
<evidence type="ECO:0000313" key="12">
    <source>
        <dbReference type="Proteomes" id="UP000462501"/>
    </source>
</evidence>
<reference evidence="10 12" key="2">
    <citation type="submission" date="2019-06" db="EMBL/GenBank/DDBJ databases">
        <title>Draft genome sequences of 15 bacterial species constituting the stable defined intestinal microbiota of the GM15 gnotobiotic mouse model.</title>
        <authorList>
            <person name="Elie C."/>
            <person name="Mathieu A."/>
            <person name="Saliou A."/>
            <person name="Darnaud M."/>
            <person name="Leulier F."/>
            <person name="Tamellini A."/>
        </authorList>
    </citation>
    <scope>NUCLEOTIDE SEQUENCE [LARGE SCALE GENOMIC DNA]</scope>
    <source>
        <strain evidence="10 12">JM4-15</strain>
    </source>
</reference>
<keyword evidence="4 6" id="KW-0249">Electron transport</keyword>
<evidence type="ECO:0000313" key="9">
    <source>
        <dbReference type="EMBL" id="NBI77581.1"/>
    </source>
</evidence>
<comment type="similarity">
    <text evidence="1 6">Belongs to the rubredoxin family.</text>
</comment>
<evidence type="ECO:0000256" key="3">
    <source>
        <dbReference type="ARBA" id="ARBA00022723"/>
    </source>
</evidence>
<dbReference type="OrthoDB" id="9802447at2"/>
<protein>
    <recommendedName>
        <fullName evidence="6">Rubredoxin</fullName>
    </recommendedName>
</protein>
<comment type="caution">
    <text evidence="9">The sequence shown here is derived from an EMBL/GenBank/DDBJ whole genome shotgun (WGS) entry which is preliminary data.</text>
</comment>
<evidence type="ECO:0000256" key="7">
    <source>
        <dbReference type="PIRSR" id="PIRSR000071-1"/>
    </source>
</evidence>
<dbReference type="PANTHER" id="PTHR47627:SF1">
    <property type="entry name" value="RUBREDOXIN-1-RELATED"/>
    <property type="match status" value="1"/>
</dbReference>
<feature type="binding site" evidence="7">
    <location>
        <position position="9"/>
    </location>
    <ligand>
        <name>Fe cation</name>
        <dbReference type="ChEBI" id="CHEBI:24875"/>
    </ligand>
</feature>
<evidence type="ECO:0000256" key="6">
    <source>
        <dbReference type="PIRNR" id="PIRNR000071"/>
    </source>
</evidence>
<dbReference type="GO" id="GO:0009055">
    <property type="term" value="F:electron transfer activity"/>
    <property type="evidence" value="ECO:0007669"/>
    <property type="project" value="InterPro"/>
</dbReference>
<gene>
    <name evidence="9" type="ORF">D3Z39_01610</name>
    <name evidence="10" type="ORF">FMM72_04575</name>
</gene>
<feature type="binding site" evidence="7">
    <location>
        <position position="6"/>
    </location>
    <ligand>
        <name>Fe cation</name>
        <dbReference type="ChEBI" id="CHEBI:24875"/>
    </ligand>
</feature>
<dbReference type="CDD" id="cd00730">
    <property type="entry name" value="rubredoxin"/>
    <property type="match status" value="1"/>
</dbReference>
<accession>A0A845RFS9</accession>
<dbReference type="InterPro" id="IPR050526">
    <property type="entry name" value="Rubredoxin_ET"/>
</dbReference>
<reference evidence="9 11" key="1">
    <citation type="submission" date="2018-08" db="EMBL/GenBank/DDBJ databases">
        <title>Murine metabolic-syndrome-specific gut microbial biobank.</title>
        <authorList>
            <person name="Liu C."/>
        </authorList>
    </citation>
    <scope>NUCLEOTIDE SEQUENCE [LARGE SCALE GENOMIC DNA]</scope>
    <source>
        <strain evidence="9 11">X69</strain>
    </source>
</reference>
<dbReference type="EMBL" id="QXWZ01000002">
    <property type="protein sequence ID" value="NBI77581.1"/>
    <property type="molecule type" value="Genomic_DNA"/>
</dbReference>